<dbReference type="InterPro" id="IPR007816">
    <property type="entry name" value="ResB-like_domain"/>
</dbReference>
<dbReference type="EMBL" id="MKCT01000001">
    <property type="protein sequence ID" value="OHX21950.1"/>
    <property type="molecule type" value="Genomic_DNA"/>
</dbReference>
<dbReference type="Proteomes" id="UP000180280">
    <property type="component" value="Unassembled WGS sequence"/>
</dbReference>
<evidence type="ECO:0000256" key="3">
    <source>
        <dbReference type="ARBA" id="ARBA00022748"/>
    </source>
</evidence>
<organism evidence="8 9">
    <name type="scientific">Chromobacterium sphagni</name>
    <dbReference type="NCBI Taxonomy" id="1903179"/>
    <lineage>
        <taxon>Bacteria</taxon>
        <taxon>Pseudomonadati</taxon>
        <taxon>Pseudomonadota</taxon>
        <taxon>Betaproteobacteria</taxon>
        <taxon>Neisseriales</taxon>
        <taxon>Chromobacteriaceae</taxon>
        <taxon>Chromobacterium</taxon>
    </lineage>
</organism>
<dbReference type="InterPro" id="IPR023494">
    <property type="entry name" value="Cyt_c_bgen_Ccs1/CcsB/ResB"/>
</dbReference>
<evidence type="ECO:0000259" key="7">
    <source>
        <dbReference type="Pfam" id="PF05140"/>
    </source>
</evidence>
<comment type="subcellular location">
    <subcellularLocation>
        <location evidence="1">Membrane</location>
        <topology evidence="1">Multi-pass membrane protein</topology>
    </subcellularLocation>
</comment>
<feature type="transmembrane region" description="Helical" evidence="6">
    <location>
        <begin position="609"/>
        <end position="627"/>
    </location>
</feature>
<feature type="domain" description="ResB-like" evidence="7">
    <location>
        <begin position="20"/>
        <end position="659"/>
    </location>
</feature>
<evidence type="ECO:0000256" key="5">
    <source>
        <dbReference type="ARBA" id="ARBA00023136"/>
    </source>
</evidence>
<feature type="transmembrane region" description="Helical" evidence="6">
    <location>
        <begin position="73"/>
        <end position="91"/>
    </location>
</feature>
<keyword evidence="3" id="KW-0201">Cytochrome c-type biogenesis</keyword>
<protein>
    <submittedName>
        <fullName evidence="8">Cytochrome C biogenesis protein</fullName>
    </submittedName>
</protein>
<evidence type="ECO:0000256" key="1">
    <source>
        <dbReference type="ARBA" id="ARBA00004141"/>
    </source>
</evidence>
<feature type="transmembrane region" description="Helical" evidence="6">
    <location>
        <begin position="21"/>
        <end position="40"/>
    </location>
</feature>
<keyword evidence="5 6" id="KW-0472">Membrane</keyword>
<sequence length="672" mass="74326">MTNHRRNTTRHALYELFSSMRFAIGLLTILAIASIIGTVLKQNEPYPNYAFEFGQFWFQAFEQLGLFDVYHSAWFLTILAFLVLSLTLCVLRNGPGFVKQMRSYRDKAGESSLAAMSHSQALAVANAAPEPLAAYLQAQGYRLRLRDNPDGSLLIAAKKGSAGKLGYFFAHIALIVICVGGLMDGNLPLKLGQLIGRVMPETRDIPQSQVPAASRLSASNLSFRGTTRIVENKSADVTFIDSGNGYLVQELPFIVTLKKFHVDYYSSGMPKLFASDIVVTDKASGKRTEATVKVNHPLIVDGIAIYQSSFGDGGSPLRFKAWNLADTAVAPVPLQGVSMANQPLRANGKDYALEFGELRVFNIENVGKPGAADPTLLQRMHDAREVKQTKELKNFGPSISFKLRDSLGQAVEYLHYMAPIQQDGASYLMAGLRRTPAEPFQYLRLPLDDEMGIDRFMRLHAALRNPALYDEVARRATRKAMAGGVIDQQLAQNFGDSVKGVLQRFADGGFAGLEKFLDERVPADKRQAVAQTYIKILQGAVVDVMAVADEKAHASPLAADAQHYRFLLDGLVASSGLHDYNAPVFLQLDGFDQVQSSGLQMTRSPGKNLVYLGSILLVLGIVLMFYVREFRLWIRINGKQLRVAMTSNRHNRDLDRDFQRHLDAIQQLTRGS</sequence>
<dbReference type="PANTHER" id="PTHR31566">
    <property type="entry name" value="CYTOCHROME C BIOGENESIS PROTEIN CCS1, CHLOROPLASTIC"/>
    <property type="match status" value="1"/>
</dbReference>
<evidence type="ECO:0000313" key="9">
    <source>
        <dbReference type="Proteomes" id="UP000180280"/>
    </source>
</evidence>
<dbReference type="RefSeq" id="WP_071111899.1">
    <property type="nucleotide sequence ID" value="NZ_MKCT01000001.1"/>
</dbReference>
<keyword evidence="2 6" id="KW-0812">Transmembrane</keyword>
<keyword evidence="4 6" id="KW-1133">Transmembrane helix</keyword>
<feature type="transmembrane region" description="Helical" evidence="6">
    <location>
        <begin position="165"/>
        <end position="183"/>
    </location>
</feature>
<evidence type="ECO:0000256" key="2">
    <source>
        <dbReference type="ARBA" id="ARBA00022692"/>
    </source>
</evidence>
<keyword evidence="9" id="KW-1185">Reference proteome</keyword>
<comment type="caution">
    <text evidence="8">The sequence shown here is derived from an EMBL/GenBank/DDBJ whole genome shotgun (WGS) entry which is preliminary data.</text>
</comment>
<name>A0ABX3CHX2_9NEIS</name>
<evidence type="ECO:0000256" key="4">
    <source>
        <dbReference type="ARBA" id="ARBA00022989"/>
    </source>
</evidence>
<dbReference type="Pfam" id="PF05140">
    <property type="entry name" value="ResB"/>
    <property type="match status" value="1"/>
</dbReference>
<reference evidence="8 9" key="1">
    <citation type="submission" date="2016-09" db="EMBL/GenBank/DDBJ databases">
        <title>Chromobacterium muskegensis sp. nov., an insecticidal bacterium isolated from Sphagnum bogs.</title>
        <authorList>
            <person name="Sparks M.E."/>
            <person name="Blackburn M.B."/>
            <person name="Gundersen-Rindal D.E."/>
            <person name="Mitchell A."/>
            <person name="Farrar R."/>
            <person name="Kuhar D."/>
        </authorList>
    </citation>
    <scope>NUCLEOTIDE SEQUENCE [LARGE SCALE GENOMIC DNA]</scope>
    <source>
        <strain evidence="8 9">14B-1</strain>
    </source>
</reference>
<proteinExistence type="predicted"/>
<evidence type="ECO:0000313" key="8">
    <source>
        <dbReference type="EMBL" id="OHX21950.1"/>
    </source>
</evidence>
<evidence type="ECO:0000256" key="6">
    <source>
        <dbReference type="SAM" id="Phobius"/>
    </source>
</evidence>
<accession>A0ABX3CHX2</accession>
<gene>
    <name evidence="8" type="ORF">BI344_05490</name>
</gene>
<dbReference type="PANTHER" id="PTHR31566:SF0">
    <property type="entry name" value="CYTOCHROME C BIOGENESIS PROTEIN CCS1, CHLOROPLASTIC"/>
    <property type="match status" value="1"/>
</dbReference>